<organism evidence="2">
    <name type="scientific">Arundo donax</name>
    <name type="common">Giant reed</name>
    <name type="synonym">Donax arundinaceus</name>
    <dbReference type="NCBI Taxonomy" id="35708"/>
    <lineage>
        <taxon>Eukaryota</taxon>
        <taxon>Viridiplantae</taxon>
        <taxon>Streptophyta</taxon>
        <taxon>Embryophyta</taxon>
        <taxon>Tracheophyta</taxon>
        <taxon>Spermatophyta</taxon>
        <taxon>Magnoliopsida</taxon>
        <taxon>Liliopsida</taxon>
        <taxon>Poales</taxon>
        <taxon>Poaceae</taxon>
        <taxon>PACMAD clade</taxon>
        <taxon>Arundinoideae</taxon>
        <taxon>Arundineae</taxon>
        <taxon>Arundo</taxon>
    </lineage>
</organism>
<sequence>MRPSPEDSARKSAAGLKEVRRSRMGAAAGAMAGARRLVIEAVGGSV</sequence>
<feature type="region of interest" description="Disordered" evidence="1">
    <location>
        <begin position="1"/>
        <end position="22"/>
    </location>
</feature>
<dbReference type="EMBL" id="GBRH01198476">
    <property type="protein sequence ID" value="JAD99419.1"/>
    <property type="molecule type" value="Transcribed_RNA"/>
</dbReference>
<name>A0A0A9EF63_ARUDO</name>
<feature type="compositionally biased region" description="Basic and acidic residues" evidence="1">
    <location>
        <begin position="1"/>
        <end position="10"/>
    </location>
</feature>
<accession>A0A0A9EF63</accession>
<evidence type="ECO:0000256" key="1">
    <source>
        <dbReference type="SAM" id="MobiDB-lite"/>
    </source>
</evidence>
<dbReference type="AlphaFoldDB" id="A0A0A9EF63"/>
<protein>
    <submittedName>
        <fullName evidence="2">Uncharacterized protein</fullName>
    </submittedName>
</protein>
<proteinExistence type="predicted"/>
<reference evidence="2" key="2">
    <citation type="journal article" date="2015" name="Data Brief">
        <title>Shoot transcriptome of the giant reed, Arundo donax.</title>
        <authorList>
            <person name="Barrero R.A."/>
            <person name="Guerrero F.D."/>
            <person name="Moolhuijzen P."/>
            <person name="Goolsby J.A."/>
            <person name="Tidwell J."/>
            <person name="Bellgard S.E."/>
            <person name="Bellgard M.I."/>
        </authorList>
    </citation>
    <scope>NUCLEOTIDE SEQUENCE</scope>
    <source>
        <tissue evidence="2">Shoot tissue taken approximately 20 cm above the soil surface</tissue>
    </source>
</reference>
<evidence type="ECO:0000313" key="2">
    <source>
        <dbReference type="EMBL" id="JAD99419.1"/>
    </source>
</evidence>
<reference evidence="2" key="1">
    <citation type="submission" date="2014-09" db="EMBL/GenBank/DDBJ databases">
        <authorList>
            <person name="Magalhaes I.L.F."/>
            <person name="Oliveira U."/>
            <person name="Santos F.R."/>
            <person name="Vidigal T.H.D.A."/>
            <person name="Brescovit A.D."/>
            <person name="Santos A.J."/>
        </authorList>
    </citation>
    <scope>NUCLEOTIDE SEQUENCE</scope>
    <source>
        <tissue evidence="2">Shoot tissue taken approximately 20 cm above the soil surface</tissue>
    </source>
</reference>